<reference evidence="1" key="1">
    <citation type="submission" date="2016-11" db="EMBL/GenBank/DDBJ databases">
        <title>The genome sequence of Colletotrichum cuscutae.</title>
        <authorList>
            <person name="Baroncelli R."/>
        </authorList>
    </citation>
    <scope>NUCLEOTIDE SEQUENCE</scope>
    <source>
        <strain evidence="1">IMI 304802</strain>
    </source>
</reference>
<protein>
    <submittedName>
        <fullName evidence="1">Uncharacterized protein</fullName>
    </submittedName>
</protein>
<organism evidence="1 2">
    <name type="scientific">Colletotrichum cuscutae</name>
    <dbReference type="NCBI Taxonomy" id="1209917"/>
    <lineage>
        <taxon>Eukaryota</taxon>
        <taxon>Fungi</taxon>
        <taxon>Dikarya</taxon>
        <taxon>Ascomycota</taxon>
        <taxon>Pezizomycotina</taxon>
        <taxon>Sordariomycetes</taxon>
        <taxon>Hypocreomycetidae</taxon>
        <taxon>Glomerellales</taxon>
        <taxon>Glomerellaceae</taxon>
        <taxon>Colletotrichum</taxon>
        <taxon>Colletotrichum acutatum species complex</taxon>
    </lineage>
</organism>
<gene>
    <name evidence="1" type="ORF">CCUS01_11456</name>
</gene>
<dbReference type="AlphaFoldDB" id="A0AAI9U397"/>
<comment type="caution">
    <text evidence="1">The sequence shown here is derived from an EMBL/GenBank/DDBJ whole genome shotgun (WGS) entry which is preliminary data.</text>
</comment>
<evidence type="ECO:0000313" key="2">
    <source>
        <dbReference type="Proteomes" id="UP001239213"/>
    </source>
</evidence>
<evidence type="ECO:0000313" key="1">
    <source>
        <dbReference type="EMBL" id="KAK1449573.1"/>
    </source>
</evidence>
<sequence>MCFRYPRCGLERSLMSVKMGLEGEAELVAFLIHTRDTCLLMNHDSKLRCLSRGRSSLRHTYSFSKFLKCRAFNAAISVLAGLIAWAAKAQSQLRLVRKNHVLRSQKTTRVEIDLLHTDTHQNCPFTRLNLPSPFQFLTSATGAIKKISKWIHNRRSISARKEGNRFRFLRHTVHTLIFEHIQSAYGYVVKGARRTLGSPSSVGKDKGVQCFVSDQTTISLPQQLVLAFGKFDVELIVLHARTKVRCHRNAGDCSPTVTHCWGLGLVVEGSKVCMKTTEDNLYARNYSTHPVGALFQAIYAVIDDAKRDIGDLRVAINSTAVPAEVKVSLEKLQDEAKTLRRGLEFFSNGDDTIQFMVSTNGQPINGSNHGEGNRLKQAGGYYGEAIALHHISFHYRNQTMTMLFQEAANPHLVAATAEASFSPNHRRRQFPPSLARLLSFEWTKQLNLLDLRDYPYTDSERSPRRRVEVLLTYIHTYTYDYAATKFVKAHMIIYVLITAVHALASHRDNVLFYISSSSLLVAAAVVSQIVKLPIGALLQKPLAISFWV</sequence>
<proteinExistence type="predicted"/>
<dbReference type="EMBL" id="MPDP01000305">
    <property type="protein sequence ID" value="KAK1449573.1"/>
    <property type="molecule type" value="Genomic_DNA"/>
</dbReference>
<dbReference type="Proteomes" id="UP001239213">
    <property type="component" value="Unassembled WGS sequence"/>
</dbReference>
<accession>A0AAI9U397</accession>
<keyword evidence="2" id="KW-1185">Reference proteome</keyword>
<name>A0AAI9U397_9PEZI</name>